<dbReference type="EMBL" id="MU251507">
    <property type="protein sequence ID" value="KAG9233291.1"/>
    <property type="molecule type" value="Genomic_DNA"/>
</dbReference>
<keyword evidence="6 8" id="KW-1133">Transmembrane helix</keyword>
<feature type="transmembrane region" description="Helical" evidence="8">
    <location>
        <begin position="214"/>
        <end position="239"/>
    </location>
</feature>
<comment type="caution">
    <text evidence="9">The sequence shown here is derived from an EMBL/GenBank/DDBJ whole genome shotgun (WGS) entry which is preliminary data.</text>
</comment>
<dbReference type="GO" id="GO:0005886">
    <property type="term" value="C:plasma membrane"/>
    <property type="evidence" value="ECO:0007669"/>
    <property type="project" value="UniProtKB-SubCell"/>
</dbReference>
<evidence type="ECO:0000256" key="8">
    <source>
        <dbReference type="SAM" id="Phobius"/>
    </source>
</evidence>
<evidence type="ECO:0000256" key="4">
    <source>
        <dbReference type="ARBA" id="ARBA00022519"/>
    </source>
</evidence>
<keyword evidence="3" id="KW-1003">Cell membrane</keyword>
<dbReference type="OrthoDB" id="10254418at2759"/>
<feature type="transmembrane region" description="Helical" evidence="8">
    <location>
        <begin position="76"/>
        <end position="95"/>
    </location>
</feature>
<gene>
    <name evidence="9" type="ORF">BJ875DRAFT_464545</name>
</gene>
<reference evidence="9" key="1">
    <citation type="journal article" date="2021" name="IMA Fungus">
        <title>Genomic characterization of three marine fungi, including Emericellopsis atlantica sp. nov. with signatures of a generalist lifestyle and marine biomass degradation.</title>
        <authorList>
            <person name="Hagestad O.C."/>
            <person name="Hou L."/>
            <person name="Andersen J.H."/>
            <person name="Hansen E.H."/>
            <person name="Altermark B."/>
            <person name="Li C."/>
            <person name="Kuhnert E."/>
            <person name="Cox R.J."/>
            <person name="Crous P.W."/>
            <person name="Spatafora J.W."/>
            <person name="Lail K."/>
            <person name="Amirebrahimi M."/>
            <person name="Lipzen A."/>
            <person name="Pangilinan J."/>
            <person name="Andreopoulos W."/>
            <person name="Hayes R.D."/>
            <person name="Ng V."/>
            <person name="Grigoriev I.V."/>
            <person name="Jackson S.A."/>
            <person name="Sutton T.D.S."/>
            <person name="Dobson A.D.W."/>
            <person name="Rama T."/>
        </authorList>
    </citation>
    <scope>NUCLEOTIDE SEQUENCE</scope>
    <source>
        <strain evidence="9">TRa018bII</strain>
    </source>
</reference>
<keyword evidence="7 8" id="KW-0472">Membrane</keyword>
<evidence type="ECO:0000256" key="5">
    <source>
        <dbReference type="ARBA" id="ARBA00022692"/>
    </source>
</evidence>
<sequence>MTLTGACPGTVFSQVGTGIPSSIPVLIGTGIGGIIYSFLKPRIAASPDIVQKEKGTPSFTKPTLADRAGFSNLTALALYEVFLVGMVTGVVHFFPRNNPSLVDPVLGGALIGVSQLTSLLLTSSTLGTSTAFEQVGDLFWWLLSPSKPRPSIRGTAFATGALAGAYLLTLVAAVPMPDENIPIGTARAVGGGAILILGSRIAGGCTSGHGISGMSMLSVASILTVGGMFAGGMGSAALFRTIGW</sequence>
<proteinExistence type="predicted"/>
<dbReference type="InterPro" id="IPR007272">
    <property type="entry name" value="Sulf_transp_TsuA/YedE"/>
</dbReference>
<protein>
    <recommendedName>
        <fullName evidence="11">Sulphur transport domain-containing protein</fullName>
    </recommendedName>
</protein>
<name>A0A9P7YH20_9HELO</name>
<keyword evidence="2" id="KW-0813">Transport</keyword>
<evidence type="ECO:0000256" key="2">
    <source>
        <dbReference type="ARBA" id="ARBA00022448"/>
    </source>
</evidence>
<evidence type="ECO:0000256" key="1">
    <source>
        <dbReference type="ARBA" id="ARBA00004429"/>
    </source>
</evidence>
<evidence type="ECO:0000313" key="10">
    <source>
        <dbReference type="Proteomes" id="UP000824998"/>
    </source>
</evidence>
<feature type="transmembrane region" description="Helical" evidence="8">
    <location>
        <begin position="19"/>
        <end position="39"/>
    </location>
</feature>
<keyword evidence="10" id="KW-1185">Reference proteome</keyword>
<keyword evidence="5 8" id="KW-0812">Transmembrane</keyword>
<dbReference type="AlphaFoldDB" id="A0A9P7YH20"/>
<organism evidence="9 10">
    <name type="scientific">Amylocarpus encephaloides</name>
    <dbReference type="NCBI Taxonomy" id="45428"/>
    <lineage>
        <taxon>Eukaryota</taxon>
        <taxon>Fungi</taxon>
        <taxon>Dikarya</taxon>
        <taxon>Ascomycota</taxon>
        <taxon>Pezizomycotina</taxon>
        <taxon>Leotiomycetes</taxon>
        <taxon>Helotiales</taxon>
        <taxon>Helotiales incertae sedis</taxon>
        <taxon>Amylocarpus</taxon>
    </lineage>
</organism>
<dbReference type="Pfam" id="PF04143">
    <property type="entry name" value="Sulf_transp"/>
    <property type="match status" value="1"/>
</dbReference>
<dbReference type="Proteomes" id="UP000824998">
    <property type="component" value="Unassembled WGS sequence"/>
</dbReference>
<evidence type="ECO:0000256" key="3">
    <source>
        <dbReference type="ARBA" id="ARBA00022475"/>
    </source>
</evidence>
<dbReference type="PANTHER" id="PTHR30574:SF1">
    <property type="entry name" value="SULPHUR TRANSPORT DOMAIN-CONTAINING PROTEIN"/>
    <property type="match status" value="1"/>
</dbReference>
<evidence type="ECO:0000256" key="6">
    <source>
        <dbReference type="ARBA" id="ARBA00022989"/>
    </source>
</evidence>
<evidence type="ECO:0000313" key="9">
    <source>
        <dbReference type="EMBL" id="KAG9233291.1"/>
    </source>
</evidence>
<feature type="transmembrane region" description="Helical" evidence="8">
    <location>
        <begin position="181"/>
        <end position="202"/>
    </location>
</feature>
<accession>A0A9P7YH20</accession>
<feature type="transmembrane region" description="Helical" evidence="8">
    <location>
        <begin position="155"/>
        <end position="175"/>
    </location>
</feature>
<dbReference type="PANTHER" id="PTHR30574">
    <property type="entry name" value="INNER MEMBRANE PROTEIN YEDE"/>
    <property type="match status" value="1"/>
</dbReference>
<evidence type="ECO:0008006" key="11">
    <source>
        <dbReference type="Google" id="ProtNLM"/>
    </source>
</evidence>
<keyword evidence="4" id="KW-0997">Cell inner membrane</keyword>
<comment type="subcellular location">
    <subcellularLocation>
        <location evidence="1">Cell inner membrane</location>
        <topology evidence="1">Multi-pass membrane protein</topology>
    </subcellularLocation>
</comment>
<evidence type="ECO:0000256" key="7">
    <source>
        <dbReference type="ARBA" id="ARBA00023136"/>
    </source>
</evidence>